<feature type="compositionally biased region" description="Polar residues" evidence="1">
    <location>
        <begin position="1"/>
        <end position="11"/>
    </location>
</feature>
<protein>
    <recommendedName>
        <fullName evidence="4">Glycosyltransferase family 2 protein</fullName>
    </recommendedName>
</protein>
<comment type="caution">
    <text evidence="2">The sequence shown here is derived from an EMBL/GenBank/DDBJ whole genome shotgun (WGS) entry which is preliminary data.</text>
</comment>
<accession>A0ABP3PQK6</accession>
<keyword evidence="3" id="KW-1185">Reference proteome</keyword>
<proteinExistence type="predicted"/>
<sequence>MVASAAMTSALTPDHHGSHRHLLWNPDDATPARARIDAIIVPTNRAPAHLGEAARIAALLECPLVTLHSGRFTSARDTARRLPPDTDLIAIDVPGQEALRLPEFETSRLLTGRFARKTDISAKRNFALMLSHLVGWERIVFLDDDITVQAPENLRTAAGLLDTYSAVGLSIGGFPDNSVVCHAYRAVGGPQQSFIGGGALAIEVTRHRSFFPNIYNEDWFCLLDAKVGLRQLAVTGTVVQQPYDPYRTPDRARGEEIGDVLAEGVFWLLDQGRTVAEADLRHWADFIARRGRFIDHVLRLARASTLIEDDGERKRMIAALLAARGRLAHITPELCQGFIKALAIDQERWQRHVDRLPRRPSIEAALNSLTKSGRPPLVRHISRKAARPLRVASAEGGRTD</sequence>
<gene>
    <name evidence="2" type="ORF">GCM10009546_39470</name>
</gene>
<evidence type="ECO:0000313" key="2">
    <source>
        <dbReference type="EMBL" id="GAA0572859.1"/>
    </source>
</evidence>
<evidence type="ECO:0000256" key="1">
    <source>
        <dbReference type="SAM" id="MobiDB-lite"/>
    </source>
</evidence>
<dbReference type="Proteomes" id="UP001501427">
    <property type="component" value="Unassembled WGS sequence"/>
</dbReference>
<name>A0ABP3PQK6_9ACTN</name>
<dbReference type="EMBL" id="BAAAHD010000033">
    <property type="protein sequence ID" value="GAA0572859.1"/>
    <property type="molecule type" value="Genomic_DNA"/>
</dbReference>
<evidence type="ECO:0000313" key="3">
    <source>
        <dbReference type="Proteomes" id="UP001501427"/>
    </source>
</evidence>
<evidence type="ECO:0008006" key="4">
    <source>
        <dbReference type="Google" id="ProtNLM"/>
    </source>
</evidence>
<reference evidence="3" key="1">
    <citation type="journal article" date="2019" name="Int. J. Syst. Evol. Microbiol.">
        <title>The Global Catalogue of Microorganisms (GCM) 10K type strain sequencing project: providing services to taxonomists for standard genome sequencing and annotation.</title>
        <authorList>
            <consortium name="The Broad Institute Genomics Platform"/>
            <consortium name="The Broad Institute Genome Sequencing Center for Infectious Disease"/>
            <person name="Wu L."/>
            <person name="Ma J."/>
        </authorList>
    </citation>
    <scope>NUCLEOTIDE SEQUENCE [LARGE SCALE GENOMIC DNA]</scope>
    <source>
        <strain evidence="3">JCM 10667</strain>
    </source>
</reference>
<organism evidence="2 3">
    <name type="scientific">Actinomadura livida</name>
    <dbReference type="NCBI Taxonomy" id="79909"/>
    <lineage>
        <taxon>Bacteria</taxon>
        <taxon>Bacillati</taxon>
        <taxon>Actinomycetota</taxon>
        <taxon>Actinomycetes</taxon>
        <taxon>Streptosporangiales</taxon>
        <taxon>Thermomonosporaceae</taxon>
        <taxon>Actinomadura</taxon>
    </lineage>
</organism>
<feature type="region of interest" description="Disordered" evidence="1">
    <location>
        <begin position="1"/>
        <end position="26"/>
    </location>
</feature>